<keyword evidence="1" id="KW-1133">Transmembrane helix</keyword>
<gene>
    <name evidence="2" type="ORF">TSTA_036360</name>
</gene>
<accession>B8M897</accession>
<dbReference type="PhylomeDB" id="B8M897"/>
<dbReference type="eggNOG" id="ENOG502SB6P">
    <property type="taxonomic scope" value="Eukaryota"/>
</dbReference>
<dbReference type="HOGENOM" id="CLU_079418_1_1_1"/>
<dbReference type="GeneID" id="8101907"/>
<feature type="transmembrane region" description="Helical" evidence="1">
    <location>
        <begin position="131"/>
        <end position="149"/>
    </location>
</feature>
<dbReference type="InParanoid" id="B8M897"/>
<dbReference type="AlphaFoldDB" id="B8M897"/>
<evidence type="ECO:0000256" key="1">
    <source>
        <dbReference type="SAM" id="Phobius"/>
    </source>
</evidence>
<dbReference type="EMBL" id="EQ962654">
    <property type="protein sequence ID" value="EED20410.1"/>
    <property type="molecule type" value="Genomic_DNA"/>
</dbReference>
<dbReference type="Proteomes" id="UP000001745">
    <property type="component" value="Unassembled WGS sequence"/>
</dbReference>
<dbReference type="OrthoDB" id="2386090at2759"/>
<keyword evidence="3" id="KW-1185">Reference proteome</keyword>
<keyword evidence="1" id="KW-0812">Transmembrane</keyword>
<evidence type="ECO:0000313" key="3">
    <source>
        <dbReference type="Proteomes" id="UP000001745"/>
    </source>
</evidence>
<evidence type="ECO:0000313" key="2">
    <source>
        <dbReference type="EMBL" id="EED20410.1"/>
    </source>
</evidence>
<proteinExistence type="predicted"/>
<feature type="transmembrane region" description="Helical" evidence="1">
    <location>
        <begin position="155"/>
        <end position="184"/>
    </location>
</feature>
<name>B8M897_TALSN</name>
<dbReference type="RefSeq" id="XP_002480844.1">
    <property type="nucleotide sequence ID" value="XM_002480799.1"/>
</dbReference>
<dbReference type="VEuPathDB" id="FungiDB:TSTA_036360"/>
<reference evidence="3" key="1">
    <citation type="journal article" date="2015" name="Genome Announc.">
        <title>Genome sequence of the AIDS-associated pathogen Penicillium marneffei (ATCC18224) and its near taxonomic relative Talaromyces stipitatus (ATCC10500).</title>
        <authorList>
            <person name="Nierman W.C."/>
            <person name="Fedorova-Abrams N.D."/>
            <person name="Andrianopoulos A."/>
        </authorList>
    </citation>
    <scope>NUCLEOTIDE SEQUENCE [LARGE SCALE GENOMIC DNA]</scope>
    <source>
        <strain evidence="3">ATCC 10500 / CBS 375.48 / QM 6759 / NRRL 1006</strain>
    </source>
</reference>
<keyword evidence="1" id="KW-0472">Membrane</keyword>
<protein>
    <submittedName>
        <fullName evidence="2">Uncharacterized protein</fullName>
    </submittedName>
</protein>
<sequence length="290" mass="32146">MEWAPRLIILGLRFADAANLTQAFILTTSNSRKDIKFPRCTAQTHIRTNICSRNYSTQKPLLSKAPTPRTPASKANALPKKPVKAVAAKPVVKYAPSQTWKPTAQRAAPEHVLVYHAGTGKIVFLGMLRTATIFVAGASSIIIAPAFFADEFPSYLAPLIVIGGMLPLIFVAYTTAPFVNNIYLHLPVFARKSREAALEYVKNLPSTATLSIKTMKITTIPRTTEVRISDLVRDKSLLRPVTFRNTYSTGYGTLKQFYAFPTSKNARSTPKFYPELWDHIFAQIQSQGAK</sequence>
<organism evidence="2 3">
    <name type="scientific">Talaromyces stipitatus (strain ATCC 10500 / CBS 375.48 / QM 6759 / NRRL 1006)</name>
    <name type="common">Penicillium stipitatum</name>
    <dbReference type="NCBI Taxonomy" id="441959"/>
    <lineage>
        <taxon>Eukaryota</taxon>
        <taxon>Fungi</taxon>
        <taxon>Dikarya</taxon>
        <taxon>Ascomycota</taxon>
        <taxon>Pezizomycotina</taxon>
        <taxon>Eurotiomycetes</taxon>
        <taxon>Eurotiomycetidae</taxon>
        <taxon>Eurotiales</taxon>
        <taxon>Trichocomaceae</taxon>
        <taxon>Talaromyces</taxon>
        <taxon>Talaromyces sect. Talaromyces</taxon>
    </lineage>
</organism>